<gene>
    <name evidence="9" type="ORF">Y88_1468</name>
</gene>
<evidence type="ECO:0000256" key="2">
    <source>
        <dbReference type="ARBA" id="ARBA00022714"/>
    </source>
</evidence>
<dbReference type="NCBIfam" id="NF041259">
    <property type="entry name" value="mono_DmmA_fam"/>
    <property type="match status" value="1"/>
</dbReference>
<feature type="domain" description="Dimethylamine monooxygenase subunit DmmA-like N-terminal" evidence="8">
    <location>
        <begin position="5"/>
        <end position="119"/>
    </location>
</feature>
<proteinExistence type="predicted"/>
<dbReference type="STRING" id="983920.Y88_1468"/>
<dbReference type="GO" id="GO:0016491">
    <property type="term" value="F:oxidoreductase activity"/>
    <property type="evidence" value="ECO:0007669"/>
    <property type="project" value="UniProtKB-KW"/>
</dbReference>
<comment type="caution">
    <text evidence="9">The sequence shown here is derived from an EMBL/GenBank/DDBJ whole genome shotgun (WGS) entry which is preliminary data.</text>
</comment>
<protein>
    <submittedName>
        <fullName evidence="9">Uncharacterized protein</fullName>
    </submittedName>
</protein>
<dbReference type="eggNOG" id="ENOG502Z8T2">
    <property type="taxonomic scope" value="Bacteria"/>
</dbReference>
<accession>F1Z7C4</accession>
<keyword evidence="1" id="KW-0285">Flavoprotein</keyword>
<evidence type="ECO:0000256" key="3">
    <source>
        <dbReference type="ARBA" id="ARBA00022723"/>
    </source>
</evidence>
<organism evidence="9 10">
    <name type="scientific">Novosphingobium nitrogenifigens DSM 19370</name>
    <dbReference type="NCBI Taxonomy" id="983920"/>
    <lineage>
        <taxon>Bacteria</taxon>
        <taxon>Pseudomonadati</taxon>
        <taxon>Pseudomonadota</taxon>
        <taxon>Alphaproteobacteria</taxon>
        <taxon>Sphingomonadales</taxon>
        <taxon>Sphingomonadaceae</taxon>
        <taxon>Novosphingobium</taxon>
    </lineage>
</organism>
<evidence type="ECO:0000259" key="7">
    <source>
        <dbReference type="Pfam" id="PF22289"/>
    </source>
</evidence>
<evidence type="ECO:0000256" key="1">
    <source>
        <dbReference type="ARBA" id="ARBA00022630"/>
    </source>
</evidence>
<evidence type="ECO:0000313" key="9">
    <source>
        <dbReference type="EMBL" id="EGD59436.1"/>
    </source>
</evidence>
<dbReference type="Pfam" id="PF22289">
    <property type="entry name" value="DmmA-like_C"/>
    <property type="match status" value="1"/>
</dbReference>
<dbReference type="HOGENOM" id="CLU_117628_0_0_5"/>
<dbReference type="InterPro" id="IPR054582">
    <property type="entry name" value="DmmA-like_N"/>
</dbReference>
<keyword evidence="6" id="KW-0411">Iron-sulfur</keyword>
<dbReference type="AlphaFoldDB" id="F1Z7C4"/>
<evidence type="ECO:0000256" key="4">
    <source>
        <dbReference type="ARBA" id="ARBA00023002"/>
    </source>
</evidence>
<reference evidence="9 10" key="1">
    <citation type="journal article" date="2012" name="J. Bacteriol.">
        <title>Draft Genome Sequence of Novosphingobium nitrogenifigens Y88T.</title>
        <authorList>
            <person name="Strabala T.J."/>
            <person name="Macdonald L."/>
            <person name="Liu V."/>
            <person name="Smit A.M."/>
        </authorList>
    </citation>
    <scope>NUCLEOTIDE SEQUENCE [LARGE SCALE GENOMIC DNA]</scope>
    <source>
        <strain evidence="9 10">DSM 19370</strain>
    </source>
</reference>
<dbReference type="RefSeq" id="WP_008067560.1">
    <property type="nucleotide sequence ID" value="NZ_AQWK01000015.1"/>
</dbReference>
<sequence length="193" mass="21082">MTDQGIRSRPSYAPLAPDPTGRTHLLVCDGAEPSATAFAPGVGPGDFAEVWTVQGHSKAIPMPHVPQAQHDFRSTSHLLISLRHRLANERMGFRLYAVGAEAFLWDVAKAAAAIGMGRDEYRLHATGSAARRVYCVHCRTMNEGVTTNVVTCSACGAQLFVRDHFSRFNNAYMGVQIDAEVPGETLPIEELYR</sequence>
<dbReference type="GO" id="GO:0051537">
    <property type="term" value="F:2 iron, 2 sulfur cluster binding"/>
    <property type="evidence" value="ECO:0007669"/>
    <property type="project" value="UniProtKB-KW"/>
</dbReference>
<keyword evidence="4" id="KW-0560">Oxidoreductase</keyword>
<dbReference type="InterPro" id="IPR048037">
    <property type="entry name" value="DmmA-like_C"/>
</dbReference>
<dbReference type="EMBL" id="AEWJ01000032">
    <property type="protein sequence ID" value="EGD59436.1"/>
    <property type="molecule type" value="Genomic_DNA"/>
</dbReference>
<dbReference type="Proteomes" id="UP000004728">
    <property type="component" value="Unassembled WGS sequence"/>
</dbReference>
<keyword evidence="3" id="KW-0479">Metal-binding</keyword>
<dbReference type="OrthoDB" id="6955242at2"/>
<keyword evidence="5" id="KW-0408">Iron</keyword>
<evidence type="ECO:0000313" key="10">
    <source>
        <dbReference type="Proteomes" id="UP000004728"/>
    </source>
</evidence>
<evidence type="ECO:0000256" key="6">
    <source>
        <dbReference type="ARBA" id="ARBA00023014"/>
    </source>
</evidence>
<evidence type="ECO:0000256" key="5">
    <source>
        <dbReference type="ARBA" id="ARBA00023004"/>
    </source>
</evidence>
<evidence type="ECO:0000259" key="8">
    <source>
        <dbReference type="Pfam" id="PF22290"/>
    </source>
</evidence>
<dbReference type="Pfam" id="PF22290">
    <property type="entry name" value="DmmA-like_N"/>
    <property type="match status" value="1"/>
</dbReference>
<name>F1Z7C4_9SPHN</name>
<keyword evidence="10" id="KW-1185">Reference proteome</keyword>
<dbReference type="GO" id="GO:0046872">
    <property type="term" value="F:metal ion binding"/>
    <property type="evidence" value="ECO:0007669"/>
    <property type="project" value="UniProtKB-KW"/>
</dbReference>
<keyword evidence="2" id="KW-0001">2Fe-2S</keyword>
<dbReference type="InParanoid" id="F1Z7C4"/>
<feature type="domain" description="Dimethylamine monooxygenase subunit DmmA-like C-terminal" evidence="7">
    <location>
        <begin position="132"/>
        <end position="175"/>
    </location>
</feature>